<dbReference type="GO" id="GO:0042802">
    <property type="term" value="F:identical protein binding"/>
    <property type="evidence" value="ECO:0007669"/>
    <property type="project" value="TreeGrafter"/>
</dbReference>
<dbReference type="InterPro" id="IPR049704">
    <property type="entry name" value="Aminotrans_3_PPA_site"/>
</dbReference>
<evidence type="ECO:0000256" key="1">
    <source>
        <dbReference type="ARBA" id="ARBA00001933"/>
    </source>
</evidence>
<evidence type="ECO:0000313" key="12">
    <source>
        <dbReference type="EMBL" id="ETR71085.1"/>
    </source>
</evidence>
<dbReference type="Gene3D" id="3.40.640.10">
    <property type="entry name" value="Type I PLP-dependent aspartate aminotransferase-like (Major domain)"/>
    <property type="match status" value="1"/>
</dbReference>
<comment type="cofactor">
    <cofactor evidence="1">
        <name>pyridoxal 5'-phosphate</name>
        <dbReference type="ChEBI" id="CHEBI:597326"/>
    </cofactor>
</comment>
<feature type="transmembrane region" description="Helical" evidence="11">
    <location>
        <begin position="417"/>
        <end position="437"/>
    </location>
</feature>
<evidence type="ECO:0000256" key="4">
    <source>
        <dbReference type="ARBA" id="ARBA00022898"/>
    </source>
</evidence>
<dbReference type="Pfam" id="PF00202">
    <property type="entry name" value="Aminotran_3"/>
    <property type="match status" value="1"/>
</dbReference>
<evidence type="ECO:0000256" key="9">
    <source>
        <dbReference type="ARBA" id="ARBA00078212"/>
    </source>
</evidence>
<sequence length="455" mass="50427">MEKELISKKRTREIFKQFGNHISEGQIRYLSAGHLDMLEGNRLDTRFSDATTGKTYFDGFSSAGSFNTGRRNSRIVEALCDSLHEYDMGTPLLLSLSKIEFARKLVDLAPGDLNKVLFTGSGADSIEAAIKLARGATSRKEIISMINAYHGHSGFSLSAGGKDYYKELFQPLMPDFRLAPFGDLEAIKQLASPKTAAILIEPIQGEGGINVGTNEYLQGLRTLCDDLGIVLIFDEIQTGFGRTGRTWFSEYSEVVPDVMALAKSIGGGVFPNGAIVYRDTPKLTDFVNDNPFFHTSSGGGSNIGCRISAEVIDELIEKQLSKNTEKMGNRLKNGLSEIMLQYPESIREIRGKGLMIGIEYKHEFMGMIMADSLSKSGVFAAYSGNAPQVMRLMLPLTITEAEVDEFLIRFRKAMKILGYYLVLLLPLTKITIIRKWVNDPNNLIPISSFLRKFGF</sequence>
<dbReference type="Proteomes" id="UP000189670">
    <property type="component" value="Unassembled WGS sequence"/>
</dbReference>
<keyword evidence="2 12" id="KW-0032">Aminotransferase</keyword>
<keyword evidence="3 12" id="KW-0808">Transferase</keyword>
<dbReference type="InterPro" id="IPR015424">
    <property type="entry name" value="PyrdxlP-dep_Trfase"/>
</dbReference>
<keyword evidence="11" id="KW-1133">Transmembrane helix</keyword>
<dbReference type="GO" id="GO:0030170">
    <property type="term" value="F:pyridoxal phosphate binding"/>
    <property type="evidence" value="ECO:0007669"/>
    <property type="project" value="InterPro"/>
</dbReference>
<comment type="caution">
    <text evidence="12">The sequence shown here is derived from an EMBL/GenBank/DDBJ whole genome shotgun (WGS) entry which is preliminary data.</text>
</comment>
<comment type="catalytic activity">
    <reaction evidence="6">
        <text>taurine + pyruvate = sulfoacetaldehyde + L-alanine</text>
        <dbReference type="Rhea" id="RHEA:10420"/>
        <dbReference type="ChEBI" id="CHEBI:15361"/>
        <dbReference type="ChEBI" id="CHEBI:57972"/>
        <dbReference type="ChEBI" id="CHEBI:58246"/>
        <dbReference type="ChEBI" id="CHEBI:507393"/>
        <dbReference type="EC" id="2.6.1.77"/>
    </reaction>
    <physiologicalReaction direction="left-to-right" evidence="6">
        <dbReference type="Rhea" id="RHEA:10421"/>
    </physiologicalReaction>
</comment>
<dbReference type="InterPro" id="IPR015422">
    <property type="entry name" value="PyrdxlP-dep_Trfase_small"/>
</dbReference>
<accession>A0A1V1P8Q5</accession>
<comment type="similarity">
    <text evidence="10">Belongs to the class-III pyridoxal-phosphate-dependent aminotransferase family.</text>
</comment>
<dbReference type="InterPro" id="IPR050103">
    <property type="entry name" value="Class-III_PLP-dep_AT"/>
</dbReference>
<dbReference type="FunFam" id="3.40.640.10:FF:000004">
    <property type="entry name" value="Acetylornithine aminotransferase"/>
    <property type="match status" value="1"/>
</dbReference>
<evidence type="ECO:0000313" key="13">
    <source>
        <dbReference type="Proteomes" id="UP000189670"/>
    </source>
</evidence>
<keyword evidence="11" id="KW-0472">Membrane</keyword>
<dbReference type="EMBL" id="ATBP01000324">
    <property type="protein sequence ID" value="ETR71085.1"/>
    <property type="molecule type" value="Genomic_DNA"/>
</dbReference>
<evidence type="ECO:0000256" key="7">
    <source>
        <dbReference type="ARBA" id="ARBA00067057"/>
    </source>
</evidence>
<evidence type="ECO:0000256" key="11">
    <source>
        <dbReference type="SAM" id="Phobius"/>
    </source>
</evidence>
<dbReference type="Gene3D" id="3.90.1150.10">
    <property type="entry name" value="Aspartate Aminotransferase, domain 1"/>
    <property type="match status" value="1"/>
</dbReference>
<organism evidence="12 13">
    <name type="scientific">Candidatus Magnetoglobus multicellularis str. Araruama</name>
    <dbReference type="NCBI Taxonomy" id="890399"/>
    <lineage>
        <taxon>Bacteria</taxon>
        <taxon>Pseudomonadati</taxon>
        <taxon>Thermodesulfobacteriota</taxon>
        <taxon>Desulfobacteria</taxon>
        <taxon>Desulfobacterales</taxon>
        <taxon>Desulfobacteraceae</taxon>
        <taxon>Candidatus Magnetoglobus</taxon>
    </lineage>
</organism>
<evidence type="ECO:0000256" key="6">
    <source>
        <dbReference type="ARBA" id="ARBA00052998"/>
    </source>
</evidence>
<dbReference type="AlphaFoldDB" id="A0A1V1P8Q5"/>
<dbReference type="GO" id="GO:0031299">
    <property type="term" value="F:taurine-pyruvate aminotransferase activity"/>
    <property type="evidence" value="ECO:0007669"/>
    <property type="project" value="UniProtKB-EC"/>
</dbReference>
<evidence type="ECO:0000256" key="2">
    <source>
        <dbReference type="ARBA" id="ARBA00022576"/>
    </source>
</evidence>
<dbReference type="PANTHER" id="PTHR11986:SF79">
    <property type="entry name" value="ACETYLORNITHINE AMINOTRANSFERASE, MITOCHONDRIAL"/>
    <property type="match status" value="1"/>
</dbReference>
<dbReference type="SUPFAM" id="SSF53383">
    <property type="entry name" value="PLP-dependent transferases"/>
    <property type="match status" value="1"/>
</dbReference>
<evidence type="ECO:0000256" key="10">
    <source>
        <dbReference type="RuleBase" id="RU003560"/>
    </source>
</evidence>
<name>A0A1V1P8Q5_9BACT</name>
<reference evidence="13" key="1">
    <citation type="submission" date="2012-11" db="EMBL/GenBank/DDBJ databases">
        <authorList>
            <person name="Lucero-Rivera Y.E."/>
            <person name="Tovar-Ramirez D."/>
        </authorList>
    </citation>
    <scope>NUCLEOTIDE SEQUENCE [LARGE SCALE GENOMIC DNA]</scope>
    <source>
        <strain evidence="13">Araruama</strain>
    </source>
</reference>
<evidence type="ECO:0000256" key="3">
    <source>
        <dbReference type="ARBA" id="ARBA00022679"/>
    </source>
</evidence>
<dbReference type="InterPro" id="IPR005814">
    <property type="entry name" value="Aminotrans_3"/>
</dbReference>
<keyword evidence="5" id="KW-0670">Pyruvate</keyword>
<keyword evidence="11" id="KW-0812">Transmembrane</keyword>
<evidence type="ECO:0000256" key="8">
    <source>
        <dbReference type="ARBA" id="ARBA00074603"/>
    </source>
</evidence>
<dbReference type="EC" id="2.6.1.77" evidence="7"/>
<dbReference type="PROSITE" id="PS00600">
    <property type="entry name" value="AA_TRANSFER_CLASS_3"/>
    <property type="match status" value="1"/>
</dbReference>
<dbReference type="PIRSF" id="PIRSF000521">
    <property type="entry name" value="Transaminase_4ab_Lys_Orn"/>
    <property type="match status" value="1"/>
</dbReference>
<dbReference type="PANTHER" id="PTHR11986">
    <property type="entry name" value="AMINOTRANSFERASE CLASS III"/>
    <property type="match status" value="1"/>
</dbReference>
<dbReference type="CDD" id="cd00610">
    <property type="entry name" value="OAT_like"/>
    <property type="match status" value="1"/>
</dbReference>
<gene>
    <name evidence="12" type="ORF">OMM_02755</name>
</gene>
<evidence type="ECO:0000256" key="5">
    <source>
        <dbReference type="ARBA" id="ARBA00023317"/>
    </source>
</evidence>
<protein>
    <recommendedName>
        <fullName evidence="8">Taurine--pyruvate aminotransferase</fullName>
        <ecNumber evidence="7">2.6.1.77</ecNumber>
    </recommendedName>
    <alternativeName>
        <fullName evidence="9">Taurine:pyruvate aminotransferase</fullName>
    </alternativeName>
</protein>
<dbReference type="InterPro" id="IPR015421">
    <property type="entry name" value="PyrdxlP-dep_Trfase_major"/>
</dbReference>
<proteinExistence type="inferred from homology"/>
<keyword evidence="4 10" id="KW-0663">Pyridoxal phosphate</keyword>